<dbReference type="InterPro" id="IPR026816">
    <property type="entry name" value="Flavodoxin_dom"/>
</dbReference>
<dbReference type="GeneID" id="24787693"/>
<dbReference type="KEGG" id="mbak:MSBR3_0247"/>
<dbReference type="InterPro" id="IPR029039">
    <property type="entry name" value="Flavoprotein-like_sf"/>
</dbReference>
<dbReference type="SUPFAM" id="SSF52218">
    <property type="entry name" value="Flavoproteins"/>
    <property type="match status" value="1"/>
</dbReference>
<organism evidence="2 3">
    <name type="scientific">Methanosarcina barkeri 3</name>
    <dbReference type="NCBI Taxonomy" id="1434107"/>
    <lineage>
        <taxon>Archaea</taxon>
        <taxon>Methanobacteriati</taxon>
        <taxon>Methanobacteriota</taxon>
        <taxon>Stenosarchaea group</taxon>
        <taxon>Methanomicrobia</taxon>
        <taxon>Methanosarcinales</taxon>
        <taxon>Methanosarcinaceae</taxon>
        <taxon>Methanosarcina</taxon>
    </lineage>
</organism>
<protein>
    <recommendedName>
        <fullName evidence="1">Flavodoxin-like domain-containing protein</fullName>
    </recommendedName>
</protein>
<proteinExistence type="predicted"/>
<dbReference type="GO" id="GO:0010181">
    <property type="term" value="F:FMN binding"/>
    <property type="evidence" value="ECO:0007669"/>
    <property type="project" value="InterPro"/>
</dbReference>
<dbReference type="InterPro" id="IPR008254">
    <property type="entry name" value="Flavodoxin/NO_synth"/>
</dbReference>
<keyword evidence="3" id="KW-1185">Reference proteome</keyword>
<evidence type="ECO:0000313" key="2">
    <source>
        <dbReference type="EMBL" id="AKB80825.1"/>
    </source>
</evidence>
<feature type="domain" description="Flavodoxin-like" evidence="1">
    <location>
        <begin position="4"/>
        <end position="183"/>
    </location>
</feature>
<accession>A0A0E3WX26</accession>
<name>A0A0E3WX26_METBA</name>
<sequence>MMKILNLYCSMTGNTKKIALQIEKTAKSLGMMEVTTIEVTKDSDPNEFDLLDFDFIFIGSGVYTWLPPQIMIDFCRAMLNKHVDRGDVKSYSPRIDKKRAVTYCTFGGPHTGVNEAIFTPKFLGQLLDHLGIEVIAEWLIEGQFNSKNERYMRFNTEGRMGDITGRPNESDLQRVANWVTGVLKV</sequence>
<dbReference type="RefSeq" id="WP_052723234.1">
    <property type="nucleotide sequence ID" value="NZ_CP009517.1"/>
</dbReference>
<dbReference type="PATRIC" id="fig|1434107.4.peg.330"/>
<dbReference type="HOGENOM" id="CLU_1494070_0_0_2"/>
<dbReference type="PROSITE" id="PS50902">
    <property type="entry name" value="FLAVODOXIN_LIKE"/>
    <property type="match status" value="1"/>
</dbReference>
<dbReference type="Pfam" id="PF12724">
    <property type="entry name" value="Flavodoxin_5"/>
    <property type="match status" value="1"/>
</dbReference>
<dbReference type="Proteomes" id="UP000033066">
    <property type="component" value="Chromosome"/>
</dbReference>
<reference evidence="2" key="1">
    <citation type="submission" date="2014-07" db="EMBL/GenBank/DDBJ databases">
        <title>Methanogenic archaea and the global carbon cycle.</title>
        <authorList>
            <person name="Henriksen J.R."/>
            <person name="Luke J."/>
            <person name="Reinhart S."/>
            <person name="Benedict M.N."/>
            <person name="Youngblut N.D."/>
            <person name="Metcalf M.E."/>
            <person name="Whitaker R.J."/>
            <person name="Metcalf W.W."/>
        </authorList>
    </citation>
    <scope>NUCLEOTIDE SEQUENCE [LARGE SCALE GENOMIC DNA]</scope>
    <source>
        <strain evidence="2">3</strain>
    </source>
</reference>
<dbReference type="EMBL" id="CP009517">
    <property type="protein sequence ID" value="AKB80825.1"/>
    <property type="molecule type" value="Genomic_DNA"/>
</dbReference>
<dbReference type="AlphaFoldDB" id="A0A0E3WX26"/>
<evidence type="ECO:0000259" key="1">
    <source>
        <dbReference type="PROSITE" id="PS50902"/>
    </source>
</evidence>
<gene>
    <name evidence="2" type="ORF">MSBR3_0247</name>
</gene>
<evidence type="ECO:0000313" key="3">
    <source>
        <dbReference type="Proteomes" id="UP000033066"/>
    </source>
</evidence>
<dbReference type="Gene3D" id="3.40.50.360">
    <property type="match status" value="1"/>
</dbReference>